<evidence type="ECO:0000313" key="3">
    <source>
        <dbReference type="Proteomes" id="UP000317593"/>
    </source>
</evidence>
<dbReference type="Proteomes" id="UP000317593">
    <property type="component" value="Unassembled WGS sequence"/>
</dbReference>
<dbReference type="OrthoDB" id="1524817at2"/>
<organism evidence="2 3">
    <name type="scientific">Fodinibius sediminis</name>
    <dbReference type="NCBI Taxonomy" id="1214077"/>
    <lineage>
        <taxon>Bacteria</taxon>
        <taxon>Pseudomonadati</taxon>
        <taxon>Balneolota</taxon>
        <taxon>Balneolia</taxon>
        <taxon>Balneolales</taxon>
        <taxon>Balneolaceae</taxon>
        <taxon>Fodinibius</taxon>
    </lineage>
</organism>
<protein>
    <submittedName>
        <fullName evidence="2">Uncharacterized protein</fullName>
    </submittedName>
</protein>
<feature type="region of interest" description="Disordered" evidence="1">
    <location>
        <begin position="101"/>
        <end position="123"/>
    </location>
</feature>
<name>A0A521C0V6_9BACT</name>
<evidence type="ECO:0000256" key="1">
    <source>
        <dbReference type="SAM" id="MobiDB-lite"/>
    </source>
</evidence>
<sequence>MFDILMGIPEMKALWDDLTRRKKEGSLSGDEQELFKKLGKSIRFLSADPRHRGLQTHEIDDLTRRYGQKVFQSYVGQGKHAWRMYWVYGPGRKQITIIGLEPHPEDSKSGAYQRVSLSDLPKR</sequence>
<keyword evidence="3" id="KW-1185">Reference proteome</keyword>
<dbReference type="AlphaFoldDB" id="A0A521C0V6"/>
<gene>
    <name evidence="2" type="ORF">SAMN06265218_104248</name>
</gene>
<evidence type="ECO:0000313" key="2">
    <source>
        <dbReference type="EMBL" id="SMO53005.1"/>
    </source>
</evidence>
<proteinExistence type="predicted"/>
<dbReference type="EMBL" id="FXTH01000004">
    <property type="protein sequence ID" value="SMO53005.1"/>
    <property type="molecule type" value="Genomic_DNA"/>
</dbReference>
<reference evidence="2 3" key="1">
    <citation type="submission" date="2017-05" db="EMBL/GenBank/DDBJ databases">
        <authorList>
            <person name="Varghese N."/>
            <person name="Submissions S."/>
        </authorList>
    </citation>
    <scope>NUCLEOTIDE SEQUENCE [LARGE SCALE GENOMIC DNA]</scope>
    <source>
        <strain evidence="2 3">DSM 21194</strain>
    </source>
</reference>
<dbReference type="RefSeq" id="WP_142713750.1">
    <property type="nucleotide sequence ID" value="NZ_FXTH01000004.1"/>
</dbReference>
<accession>A0A521C0V6</accession>